<evidence type="ECO:0000256" key="4">
    <source>
        <dbReference type="ARBA" id="ARBA00022475"/>
    </source>
</evidence>
<feature type="transmembrane region" description="Helical" evidence="9">
    <location>
        <begin position="7"/>
        <end position="30"/>
    </location>
</feature>
<evidence type="ECO:0000313" key="10">
    <source>
        <dbReference type="EMBL" id="SHJ39785.1"/>
    </source>
</evidence>
<feature type="transmembrane region" description="Helical" evidence="9">
    <location>
        <begin position="42"/>
        <end position="62"/>
    </location>
</feature>
<dbReference type="PIRSF" id="PIRSF037778">
    <property type="entry name" value="UCP037778_transp_RibU"/>
    <property type="match status" value="1"/>
</dbReference>
<feature type="transmembrane region" description="Helical" evidence="9">
    <location>
        <begin position="168"/>
        <end position="192"/>
    </location>
</feature>
<dbReference type="Proteomes" id="UP000324781">
    <property type="component" value="Unassembled WGS sequence"/>
</dbReference>
<evidence type="ECO:0000256" key="8">
    <source>
        <dbReference type="PIRNR" id="PIRNR037778"/>
    </source>
</evidence>
<dbReference type="PANTHER" id="PTHR38438:SF1">
    <property type="entry name" value="RIBOFLAVIN TRANSPORTER RIBU"/>
    <property type="match status" value="1"/>
</dbReference>
<comment type="function">
    <text evidence="8">Probably a riboflavin-binding protein that interacts with the energy-coupling factor (ECF) ABC-transporter complex.</text>
</comment>
<evidence type="ECO:0000256" key="7">
    <source>
        <dbReference type="ARBA" id="ARBA00023136"/>
    </source>
</evidence>
<keyword evidence="5 9" id="KW-0812">Transmembrane</keyword>
<dbReference type="RefSeq" id="WP_149679369.1">
    <property type="nucleotide sequence ID" value="NZ_DAONMB010000089.1"/>
</dbReference>
<comment type="subcellular location">
    <subcellularLocation>
        <location evidence="1">Cell membrane</location>
        <topology evidence="1">Multi-pass membrane protein</topology>
    </subcellularLocation>
</comment>
<evidence type="ECO:0000256" key="6">
    <source>
        <dbReference type="ARBA" id="ARBA00022989"/>
    </source>
</evidence>
<name>A0A1M6IZ86_9FIRM</name>
<protein>
    <recommendedName>
        <fullName evidence="8">Riboflavin transporter</fullName>
    </recommendedName>
</protein>
<keyword evidence="3 8" id="KW-0813">Transport</keyword>
<dbReference type="Gene3D" id="1.10.1760.20">
    <property type="match status" value="1"/>
</dbReference>
<dbReference type="InterPro" id="IPR025720">
    <property type="entry name" value="RibU"/>
</dbReference>
<proteinExistence type="inferred from homology"/>
<dbReference type="AlphaFoldDB" id="A0A1M6IZ86"/>
<evidence type="ECO:0000256" key="5">
    <source>
        <dbReference type="ARBA" id="ARBA00022692"/>
    </source>
</evidence>
<sequence>MQNRTKFIAKVGILAALAAAIMFIETPLPFMPPFLKLDLSEIIVLLGAFAIGPLAGVVIELVKNLIHLPFTITGGVGELANFVVGCSFVVPAAWVYKRKKSIKTAIMGLVIGSVTMVVLATLVNYFVMIPLYVEIFADKFSITPEESLRSIIQSGAEKNQNIVDLATLILYGIIPFNVIKTIVVSLLTFVSYKRVSPILHR</sequence>
<keyword evidence="7 8" id="KW-0472">Membrane</keyword>
<organism evidence="10 11">
    <name type="scientific">Thermoclostridium caenicola</name>
    <dbReference type="NCBI Taxonomy" id="659425"/>
    <lineage>
        <taxon>Bacteria</taxon>
        <taxon>Bacillati</taxon>
        <taxon>Bacillota</taxon>
        <taxon>Clostridia</taxon>
        <taxon>Eubacteriales</taxon>
        <taxon>Oscillospiraceae</taxon>
        <taxon>Thermoclostridium</taxon>
    </lineage>
</organism>
<comment type="similarity">
    <text evidence="2 8">Belongs to the prokaryotic riboflavin transporter (P-RFT) (TC 2.A.87) family.</text>
</comment>
<evidence type="ECO:0000256" key="1">
    <source>
        <dbReference type="ARBA" id="ARBA00004651"/>
    </source>
</evidence>
<dbReference type="EMBL" id="FQZP01000049">
    <property type="protein sequence ID" value="SHJ39785.1"/>
    <property type="molecule type" value="Genomic_DNA"/>
</dbReference>
<evidence type="ECO:0000256" key="2">
    <source>
        <dbReference type="ARBA" id="ARBA00005540"/>
    </source>
</evidence>
<keyword evidence="11" id="KW-1185">Reference proteome</keyword>
<dbReference type="PANTHER" id="PTHR38438">
    <property type="entry name" value="RIBOFLAVIN TRANSPORTER RIBU"/>
    <property type="match status" value="1"/>
</dbReference>
<reference evidence="10 11" key="1">
    <citation type="submission" date="2016-11" db="EMBL/GenBank/DDBJ databases">
        <authorList>
            <person name="Varghese N."/>
            <person name="Submissions S."/>
        </authorList>
    </citation>
    <scope>NUCLEOTIDE SEQUENCE [LARGE SCALE GENOMIC DNA]</scope>
    <source>
        <strain evidence="10 11">DSM 19027</strain>
    </source>
</reference>
<dbReference type="Pfam" id="PF12822">
    <property type="entry name" value="ECF_trnsprt"/>
    <property type="match status" value="1"/>
</dbReference>
<dbReference type="GO" id="GO:0032217">
    <property type="term" value="F:riboflavin transmembrane transporter activity"/>
    <property type="evidence" value="ECO:0007669"/>
    <property type="project" value="UniProtKB-UniRule"/>
</dbReference>
<gene>
    <name evidence="10" type="ORF">SAMN05444373_104919</name>
</gene>
<accession>A0A1M6IZ86</accession>
<evidence type="ECO:0000256" key="3">
    <source>
        <dbReference type="ARBA" id="ARBA00022448"/>
    </source>
</evidence>
<dbReference type="OrthoDB" id="9809216at2"/>
<keyword evidence="6 9" id="KW-1133">Transmembrane helix</keyword>
<feature type="transmembrane region" description="Helical" evidence="9">
    <location>
        <begin position="106"/>
        <end position="127"/>
    </location>
</feature>
<keyword evidence="4 8" id="KW-1003">Cell membrane</keyword>
<dbReference type="GO" id="GO:0005886">
    <property type="term" value="C:plasma membrane"/>
    <property type="evidence" value="ECO:0007669"/>
    <property type="project" value="UniProtKB-SubCell"/>
</dbReference>
<evidence type="ECO:0000313" key="11">
    <source>
        <dbReference type="Proteomes" id="UP000324781"/>
    </source>
</evidence>
<dbReference type="InterPro" id="IPR024529">
    <property type="entry name" value="ECF_trnsprt_substrate-spec"/>
</dbReference>
<evidence type="ECO:0000256" key="9">
    <source>
        <dbReference type="SAM" id="Phobius"/>
    </source>
</evidence>